<dbReference type="AlphaFoldDB" id="G0A684"/>
<dbReference type="Proteomes" id="UP000008888">
    <property type="component" value="Chromosome"/>
</dbReference>
<organism evidence="2 3">
    <name type="scientific">Methylomonas methanica (strain DSM 25384 / MC09)</name>
    <dbReference type="NCBI Taxonomy" id="857087"/>
    <lineage>
        <taxon>Bacteria</taxon>
        <taxon>Pseudomonadati</taxon>
        <taxon>Pseudomonadota</taxon>
        <taxon>Gammaproteobacteria</taxon>
        <taxon>Methylococcales</taxon>
        <taxon>Methylococcaceae</taxon>
        <taxon>Methylomonas</taxon>
    </lineage>
</organism>
<reference key="2">
    <citation type="submission" date="2011-05" db="EMBL/GenBank/DDBJ databases">
        <title>Complete genome sequence of the aerobic marine methanotroph Methylomonas methanica MC09.</title>
        <authorList>
            <person name="Boden R."/>
            <person name="Cunliffe M."/>
            <person name="Scanlan J."/>
            <person name="Moussard H."/>
            <person name="Kits K.D."/>
            <person name="Klotz M."/>
            <person name="Jetten M."/>
            <person name="Vuilleumier S."/>
            <person name="Han J."/>
            <person name="Peters L."/>
            <person name="Mikhailova N."/>
            <person name="Teshima H."/>
            <person name="Tapia R."/>
            <person name="Kyrpides N."/>
            <person name="Ivanova N."/>
            <person name="Pagani I."/>
            <person name="Cheng J.-F."/>
            <person name="Goodwin L."/>
            <person name="Han C."/>
            <person name="Hauser L."/>
            <person name="Land M."/>
            <person name="Lapidus A."/>
            <person name="Lucas S."/>
            <person name="Pitluck S."/>
            <person name="Woyke T."/>
            <person name="Stein L.Y."/>
            <person name="Murrell C."/>
        </authorList>
    </citation>
    <scope>NUCLEOTIDE SEQUENCE</scope>
    <source>
        <strain>MC09</strain>
    </source>
</reference>
<feature type="chain" id="PRO_5003396467" evidence="1">
    <location>
        <begin position="20"/>
        <end position="133"/>
    </location>
</feature>
<gene>
    <name evidence="2" type="ordered locus">Metme_3341</name>
</gene>
<dbReference type="OrthoDB" id="5568817at2"/>
<keyword evidence="1" id="KW-0732">Signal</keyword>
<reference evidence="3" key="3">
    <citation type="submission" date="2011-05" db="EMBL/GenBank/DDBJ databases">
        <title>Complete sequence of Methylomonas methanica MC09.</title>
        <authorList>
            <consortium name="US DOE Joint Genome Institute"/>
            <person name="Lucas S."/>
            <person name="Han J."/>
            <person name="Lapidus A."/>
            <person name="Cheng J.-F."/>
            <person name="Goodwin L."/>
            <person name="Pitluck S."/>
            <person name="Peters L."/>
            <person name="Mikhailova N."/>
            <person name="Teshima H."/>
            <person name="Han C."/>
            <person name="Tapia R."/>
            <person name="Land M."/>
            <person name="Hauser L."/>
            <person name="Kyrpides N."/>
            <person name="Ivanova N."/>
            <person name="Pagani I."/>
            <person name="Stein L."/>
            <person name="Woyke T."/>
        </authorList>
    </citation>
    <scope>NUCLEOTIDE SEQUENCE [LARGE SCALE GENOMIC DNA]</scope>
    <source>
        <strain evidence="3">MC09</strain>
    </source>
</reference>
<dbReference type="EMBL" id="CP002738">
    <property type="protein sequence ID" value="AEG01712.1"/>
    <property type="molecule type" value="Genomic_DNA"/>
</dbReference>
<dbReference type="KEGG" id="mmt:Metme_3341"/>
<dbReference type="eggNOG" id="ENOG5031JZ8">
    <property type="taxonomic scope" value="Bacteria"/>
</dbReference>
<accession>G0A684</accession>
<proteinExistence type="predicted"/>
<feature type="signal peptide" evidence="1">
    <location>
        <begin position="1"/>
        <end position="19"/>
    </location>
</feature>
<evidence type="ECO:0000313" key="3">
    <source>
        <dbReference type="Proteomes" id="UP000008888"/>
    </source>
</evidence>
<keyword evidence="3" id="KW-1185">Reference proteome</keyword>
<evidence type="ECO:0000313" key="2">
    <source>
        <dbReference type="EMBL" id="AEG01712.1"/>
    </source>
</evidence>
<dbReference type="RefSeq" id="WP_013819939.1">
    <property type="nucleotide sequence ID" value="NC_015572.1"/>
</dbReference>
<sequence length="133" mass="14456">MKIKICLMAAMLISGNALAETDHYLLRDGSHVQHLKINTVGDETTVTVDVDFEPNADEAGENACSAIISGEAKAVAENQWLMKRRAEGEAHYCSLNIELTASGASIEQSEDCSYFVSGICRFSTDGKELLKIE</sequence>
<protein>
    <submittedName>
        <fullName evidence="2">Uncharacterized protein</fullName>
    </submittedName>
</protein>
<reference evidence="2 3" key="1">
    <citation type="journal article" date="2011" name="J. Bacteriol.">
        <title>Complete Genome Sequence of the Aerobic Marine Methanotroph Methylomonas methanica MC09.</title>
        <authorList>
            <person name="Boden R."/>
            <person name="Cunliffe M."/>
            <person name="Scanlan J."/>
            <person name="Moussard H."/>
            <person name="Kits K.D."/>
            <person name="Klotz M.G."/>
            <person name="Jetten M.S."/>
            <person name="Vuilleumier S."/>
            <person name="Han J."/>
            <person name="Peters L."/>
            <person name="Mikhailova N."/>
            <person name="Teshima H."/>
            <person name="Tapia R."/>
            <person name="Kyrpides N."/>
            <person name="Ivanova N."/>
            <person name="Pagani I."/>
            <person name="Cheng J.F."/>
            <person name="Goodwin L."/>
            <person name="Han C."/>
            <person name="Hauser L."/>
            <person name="Land M.L."/>
            <person name="Lapidus A."/>
            <person name="Lucas S."/>
            <person name="Pitluck S."/>
            <person name="Woyke T."/>
            <person name="Stein L."/>
            <person name="Murrell J.C."/>
        </authorList>
    </citation>
    <scope>NUCLEOTIDE SEQUENCE [LARGE SCALE GENOMIC DNA]</scope>
    <source>
        <strain evidence="2 3">MC09</strain>
    </source>
</reference>
<evidence type="ECO:0000256" key="1">
    <source>
        <dbReference type="SAM" id="SignalP"/>
    </source>
</evidence>
<dbReference type="HOGENOM" id="CLU_1893744_0_0_6"/>
<name>G0A684_METMM</name>
<dbReference type="STRING" id="857087.Metme_3341"/>